<evidence type="ECO:0000313" key="2">
    <source>
        <dbReference type="EMBL" id="KAJ3474485.1"/>
    </source>
</evidence>
<dbReference type="PANTHER" id="PTHR31912:SF34">
    <property type="entry name" value="NOTOCHORD-RELATED PROTEIN"/>
    <property type="match status" value="1"/>
</dbReference>
<feature type="compositionally biased region" description="Pro residues" evidence="1">
    <location>
        <begin position="16"/>
        <end position="26"/>
    </location>
</feature>
<dbReference type="AlphaFoldDB" id="A0AAD5UPW8"/>
<feature type="region of interest" description="Disordered" evidence="1">
    <location>
        <begin position="155"/>
        <end position="175"/>
    </location>
</feature>
<feature type="compositionally biased region" description="Polar residues" evidence="1">
    <location>
        <begin position="1141"/>
        <end position="1175"/>
    </location>
</feature>
<evidence type="ECO:0000313" key="3">
    <source>
        <dbReference type="Proteomes" id="UP001212997"/>
    </source>
</evidence>
<dbReference type="Proteomes" id="UP001212997">
    <property type="component" value="Unassembled WGS sequence"/>
</dbReference>
<feature type="compositionally biased region" description="Polar residues" evidence="1">
    <location>
        <begin position="28"/>
        <end position="38"/>
    </location>
</feature>
<feature type="compositionally biased region" description="Polar residues" evidence="1">
    <location>
        <begin position="854"/>
        <end position="867"/>
    </location>
</feature>
<keyword evidence="3" id="KW-1185">Reference proteome</keyword>
<proteinExistence type="predicted"/>
<reference evidence="2" key="1">
    <citation type="submission" date="2022-07" db="EMBL/GenBank/DDBJ databases">
        <title>Genome Sequence of Physisporinus lineatus.</title>
        <authorList>
            <person name="Buettner E."/>
        </authorList>
    </citation>
    <scope>NUCLEOTIDE SEQUENCE</scope>
    <source>
        <strain evidence="2">VT162</strain>
    </source>
</reference>
<sequence>MEARRLQKEGKRLEQNPPPPLIPFPPNTGASSSNSVGSFQVGGSGHHSKHSTPLEEHQGTSTKEAARELDEHDDASNLEALEGASDCFDPPEEEGAEYEFNELWHTMAPGRTISLVQAEDEDGLSGDLDAQAGVEVFPSYSSEGPHEVELDIEAQDQQGSEDPLRGEENQGRLDSASYPWPSREMFLTDLLFSSPHLRFSDVQKQAVLDWAKGLGAKNVPSLYAIKKCQADIREVVGHSTTRVISPSGTVFYLNEIGDAIVKDYSNPITRFAMQDYPVDGLGGMSQLHHSEKMTTGLPGSVVSPAAKVDGVVYFVDELLQLKSGEYFIPERFFQGEPQKDRRPFVQGIYSTWREKEYELYAVGRMVQASEAGLSVEASEACSVRVADFACSYEQLPEKVRSLGFVANSIQYASKMPNPLRAKAKGRMVYGVPLIVFMDDVSGNSTKQWNKHFVVYMSNGALPREMIDKEFNVRTCHVGGTQDYKKSDQGYLELFKAGRLRTPQETQKTIVSQVEKAKTSERQFKMSVADTGVRDASIEPVVAALLGFGKQLRKRNGGSSLDVQLKLDQELERLLGIDTSVEDRINPLLGMKDVDIHQDTPTEVLHTILLGVVKYFWGQTVRVLKKNKTAEAFHLRLGSVASSGLKDPDLRADYICQYSGSLIGKHLKSLAQVMPFLIFDLVERTLLNAWTTLGSLVALLWHTEITNTEVYLAELSRCIEDFLSLAAQCAPMILITKPKFHFLVHLPAYIRRFGPAILFSTERYESFNRVFRLASIFSNRQAPSRDICRTFEYQDIIKHVATGGHWYDRSTKAWACASFDLIEYVKTHPTHARLIGIHEASEIKPGHIRGLGPTQEPSQGRSGPTSVSWDTTLCSRVSLEPGPQAKFYQGQSVVVQNGDVAKLGDFVAFRSEAKLSVARLEEVLALEGGPKVASHIALQIMEFKATLHPTLHLPCLEFTEKKVVLSANVSTLVETLDRSLLSDLIPSALQKRPTVVKDHGQIRLAAAASARQYRAEAPQRNPEALMPDLDTAALSRAGSEQPENVGPIFHPRAMTSFFRPPKRKRLTTEFSETETYNSLPGSDLTAQGPGPTSSRVLSNNRASRRFLTEENFVSSQPSYNLGLESQAQSNHPCLSHLVSPFPGTSESHGAGQASSSTTAPPFDTHPNSSVEPNLSNDLNDYADAYAQFYMA</sequence>
<gene>
    <name evidence="2" type="ORF">NLI96_g12433</name>
</gene>
<feature type="region of interest" description="Disordered" evidence="1">
    <location>
        <begin position="1"/>
        <end position="93"/>
    </location>
</feature>
<organism evidence="2 3">
    <name type="scientific">Meripilus lineatus</name>
    <dbReference type="NCBI Taxonomy" id="2056292"/>
    <lineage>
        <taxon>Eukaryota</taxon>
        <taxon>Fungi</taxon>
        <taxon>Dikarya</taxon>
        <taxon>Basidiomycota</taxon>
        <taxon>Agaricomycotina</taxon>
        <taxon>Agaricomycetes</taxon>
        <taxon>Polyporales</taxon>
        <taxon>Meripilaceae</taxon>
        <taxon>Meripilus</taxon>
    </lineage>
</organism>
<protein>
    <submittedName>
        <fullName evidence="2">Uncharacterized protein</fullName>
    </submittedName>
</protein>
<feature type="compositionally biased region" description="Basic and acidic residues" evidence="1">
    <location>
        <begin position="162"/>
        <end position="171"/>
    </location>
</feature>
<comment type="caution">
    <text evidence="2">The sequence shown here is derived from an EMBL/GenBank/DDBJ whole genome shotgun (WGS) entry which is preliminary data.</text>
</comment>
<feature type="compositionally biased region" description="Basic and acidic residues" evidence="1">
    <location>
        <begin position="1"/>
        <end position="14"/>
    </location>
</feature>
<evidence type="ECO:0000256" key="1">
    <source>
        <dbReference type="SAM" id="MobiDB-lite"/>
    </source>
</evidence>
<feature type="compositionally biased region" description="Basic and acidic residues" evidence="1">
    <location>
        <begin position="52"/>
        <end position="70"/>
    </location>
</feature>
<feature type="compositionally biased region" description="Polar residues" evidence="1">
    <location>
        <begin position="1067"/>
        <end position="1079"/>
    </location>
</feature>
<feature type="region of interest" description="Disordered" evidence="1">
    <location>
        <begin position="1035"/>
        <end position="1096"/>
    </location>
</feature>
<feature type="region of interest" description="Disordered" evidence="1">
    <location>
        <begin position="845"/>
        <end position="867"/>
    </location>
</feature>
<accession>A0AAD5UPW8</accession>
<dbReference type="PANTHER" id="PTHR31912">
    <property type="entry name" value="IP13529P"/>
    <property type="match status" value="1"/>
</dbReference>
<dbReference type="EMBL" id="JANAWD010001051">
    <property type="protein sequence ID" value="KAJ3474485.1"/>
    <property type="molecule type" value="Genomic_DNA"/>
</dbReference>
<name>A0AAD5UPW8_9APHY</name>
<feature type="region of interest" description="Disordered" evidence="1">
    <location>
        <begin position="1132"/>
        <end position="1175"/>
    </location>
</feature>